<accession>A0A0E3V7S9</accession>
<keyword evidence="3" id="KW-1185">Reference proteome</keyword>
<dbReference type="Gene3D" id="2.40.160.170">
    <property type="match status" value="1"/>
</dbReference>
<dbReference type="PATRIC" id="fig|1379870.5.peg.3419"/>
<proteinExistence type="predicted"/>
<dbReference type="Proteomes" id="UP000033054">
    <property type="component" value="Chromosome"/>
</dbReference>
<gene>
    <name evidence="2" type="ORF">SD10_15735</name>
</gene>
<organism evidence="2 3">
    <name type="scientific">Spirosoma radiotolerans</name>
    <dbReference type="NCBI Taxonomy" id="1379870"/>
    <lineage>
        <taxon>Bacteria</taxon>
        <taxon>Pseudomonadati</taxon>
        <taxon>Bacteroidota</taxon>
        <taxon>Cytophagia</taxon>
        <taxon>Cytophagales</taxon>
        <taxon>Cytophagaceae</taxon>
        <taxon>Spirosoma</taxon>
    </lineage>
</organism>
<evidence type="ECO:0008006" key="4">
    <source>
        <dbReference type="Google" id="ProtNLM"/>
    </source>
</evidence>
<dbReference type="OrthoDB" id="597504at2"/>
<dbReference type="HOGENOM" id="CLU_055789_2_1_10"/>
<keyword evidence="1" id="KW-0732">Signal</keyword>
<name>A0A0E3V7S9_9BACT</name>
<dbReference type="EMBL" id="CP010429">
    <property type="protein sequence ID" value="AKD56132.1"/>
    <property type="molecule type" value="Genomic_DNA"/>
</dbReference>
<dbReference type="AlphaFoldDB" id="A0A0E3V7S9"/>
<sequence>MKQILFAFALCFPFTLYAQAKLSKKASENAFFSSRDLPAYRPGFAIMASAGSTGGGLAVGYSINRRFAARLGANVFRYSGTLTSGLDSDELQIGFNYKIKLQTVNALIDYYPFDQTGIRLTGGAFYNLNQIDFFGKPTKDVKLNDVTFTIDEVGTLSGQATFTKVAPYIGLGFGNPYTRRRLKFMFDLGFFYQQSPQITFKTTGLLEPSSDQGPIIQDNLKPLKFYPILNFGLSYKL</sequence>
<dbReference type="STRING" id="1379870.SD10_15735"/>
<feature type="chain" id="PRO_5002413674" description="Outer membrane protein beta-barrel domain-containing protein" evidence="1">
    <location>
        <begin position="21"/>
        <end position="237"/>
    </location>
</feature>
<dbReference type="KEGG" id="srd:SD10_15735"/>
<evidence type="ECO:0000313" key="2">
    <source>
        <dbReference type="EMBL" id="AKD56132.1"/>
    </source>
</evidence>
<dbReference type="RefSeq" id="WP_046574932.1">
    <property type="nucleotide sequence ID" value="NZ_CP010429.1"/>
</dbReference>
<protein>
    <recommendedName>
        <fullName evidence="4">Outer membrane protein beta-barrel domain-containing protein</fullName>
    </recommendedName>
</protein>
<reference evidence="2 3" key="1">
    <citation type="journal article" date="2014" name="Curr. Microbiol.">
        <title>Spirosoma radiotolerans sp. nov., a gamma-radiation-resistant bacterium isolated from gamma ray-irradiated soil.</title>
        <authorList>
            <person name="Lee J.J."/>
            <person name="Srinivasan S."/>
            <person name="Lim S."/>
            <person name="Joe M."/>
            <person name="Im S."/>
            <person name="Bae S.I."/>
            <person name="Park K.R."/>
            <person name="Han J.H."/>
            <person name="Park S.H."/>
            <person name="Joo B.M."/>
            <person name="Park S.J."/>
            <person name="Kim M.K."/>
        </authorList>
    </citation>
    <scope>NUCLEOTIDE SEQUENCE [LARGE SCALE GENOMIC DNA]</scope>
    <source>
        <strain evidence="2 3">DG5A</strain>
    </source>
</reference>
<evidence type="ECO:0000313" key="3">
    <source>
        <dbReference type="Proteomes" id="UP000033054"/>
    </source>
</evidence>
<evidence type="ECO:0000256" key="1">
    <source>
        <dbReference type="SAM" id="SignalP"/>
    </source>
</evidence>
<feature type="signal peptide" evidence="1">
    <location>
        <begin position="1"/>
        <end position="20"/>
    </location>
</feature>